<evidence type="ECO:0000259" key="10">
    <source>
        <dbReference type="PROSITE" id="PS50878"/>
    </source>
</evidence>
<evidence type="ECO:0000256" key="7">
    <source>
        <dbReference type="ARBA" id="ARBA00023118"/>
    </source>
</evidence>
<dbReference type="InterPro" id="IPR000123">
    <property type="entry name" value="Reverse_transcriptase_msDNA"/>
</dbReference>
<comment type="catalytic activity">
    <reaction evidence="9">
        <text>DNA(n) + a 2'-deoxyribonucleoside 5'-triphosphate = DNA(n+1) + diphosphate</text>
        <dbReference type="Rhea" id="RHEA:22508"/>
        <dbReference type="Rhea" id="RHEA-COMP:17339"/>
        <dbReference type="Rhea" id="RHEA-COMP:17340"/>
        <dbReference type="ChEBI" id="CHEBI:33019"/>
        <dbReference type="ChEBI" id="CHEBI:61560"/>
        <dbReference type="ChEBI" id="CHEBI:173112"/>
        <dbReference type="EC" id="2.7.7.49"/>
    </reaction>
</comment>
<dbReference type="AlphaFoldDB" id="A0A5M8P4Y6"/>
<feature type="domain" description="Reverse transcriptase" evidence="10">
    <location>
        <begin position="92"/>
        <end position="318"/>
    </location>
</feature>
<gene>
    <name evidence="11" type="ORF">EZS26_000440</name>
    <name evidence="12" type="ORF">EZS26_000527</name>
</gene>
<sequence length="466" mass="54008">MKGRKQKISKDTCPQKDRSALESYAGGQTFLWMTESEDTREPVERNMLEYILSPANLNSAYKQVVRNQGVGGIDKMEVSELKEYLQGHKAQLLESVLNGSYQPQAVKRVEIPKRDGGKRKLGIPTVIDRLIQQSIHQVLTPLYEKQFSDNSYGFRPKRSAHQALKKVQSIVDSGYIYAVDMDLEKYFDTVNQSKLIEVLSRTISDGRVISLIHKYLRSGVEAGRKFESTEKGTPQGSPLSPLLGNIMLHELDKELASRGHAFVRYADDMMILCQSKRSAERTLKHIVPYIENKLFLRVNKVKTEVAHVSKLKFLGYGFYKYKGKCRLRVHPKSMSRMKERLREITSRSNGKGDAWRKETSNTYIIGWVNYYKLADMKSALERIDEWYRRRLRMVIWKQWKRIKIKLSNLIKLGVKKPKAWEYANTRKGYWHTANSPILSTSISNERLKRAGYIFFTDYYIKVAPVN</sequence>
<comment type="similarity">
    <text evidence="8">Belongs to the bacterial reverse transcriptase family.</text>
</comment>
<evidence type="ECO:0000256" key="6">
    <source>
        <dbReference type="ARBA" id="ARBA00022918"/>
    </source>
</evidence>
<keyword evidence="4" id="KW-0479">Metal-binding</keyword>
<dbReference type="PANTHER" id="PTHR34047">
    <property type="entry name" value="NUCLEAR INTRON MATURASE 1, MITOCHONDRIAL-RELATED"/>
    <property type="match status" value="1"/>
</dbReference>
<comment type="caution">
    <text evidence="11">The sequence shown here is derived from an EMBL/GenBank/DDBJ whole genome shotgun (WGS) entry which is preliminary data.</text>
</comment>
<dbReference type="NCBIfam" id="TIGR04416">
    <property type="entry name" value="group_II_RT_mat"/>
    <property type="match status" value="1"/>
</dbReference>
<dbReference type="GO" id="GO:0046872">
    <property type="term" value="F:metal ion binding"/>
    <property type="evidence" value="ECO:0007669"/>
    <property type="project" value="UniProtKB-KW"/>
</dbReference>
<organism evidence="11 13">
    <name type="scientific">Candidatus Ordinivivax streblomastigis</name>
    <dbReference type="NCBI Taxonomy" id="2540710"/>
    <lineage>
        <taxon>Bacteria</taxon>
        <taxon>Pseudomonadati</taxon>
        <taxon>Bacteroidota</taxon>
        <taxon>Bacteroidia</taxon>
        <taxon>Bacteroidales</taxon>
        <taxon>Candidatus Ordinivivax</taxon>
    </lineage>
</organism>
<evidence type="ECO:0000256" key="9">
    <source>
        <dbReference type="ARBA" id="ARBA00048173"/>
    </source>
</evidence>
<evidence type="ECO:0000256" key="2">
    <source>
        <dbReference type="ARBA" id="ARBA00022679"/>
    </source>
</evidence>
<evidence type="ECO:0000256" key="8">
    <source>
        <dbReference type="ARBA" id="ARBA00034120"/>
    </source>
</evidence>
<dbReference type="CDD" id="cd01651">
    <property type="entry name" value="RT_G2_intron"/>
    <property type="match status" value="1"/>
</dbReference>
<dbReference type="Pfam" id="PF08388">
    <property type="entry name" value="GIIM"/>
    <property type="match status" value="1"/>
</dbReference>
<dbReference type="Pfam" id="PF00078">
    <property type="entry name" value="RVT_1"/>
    <property type="match status" value="1"/>
</dbReference>
<evidence type="ECO:0000313" key="12">
    <source>
        <dbReference type="EMBL" id="KAA6303367.1"/>
    </source>
</evidence>
<dbReference type="InterPro" id="IPR000477">
    <property type="entry name" value="RT_dom"/>
</dbReference>
<dbReference type="SUPFAM" id="SSF56672">
    <property type="entry name" value="DNA/RNA polymerases"/>
    <property type="match status" value="1"/>
</dbReference>
<dbReference type="EMBL" id="SNRX01000002">
    <property type="protein sequence ID" value="KAA6303280.1"/>
    <property type="molecule type" value="Genomic_DNA"/>
</dbReference>
<dbReference type="GO" id="GO:0003964">
    <property type="term" value="F:RNA-directed DNA polymerase activity"/>
    <property type="evidence" value="ECO:0007669"/>
    <property type="project" value="UniProtKB-KW"/>
</dbReference>
<evidence type="ECO:0000313" key="13">
    <source>
        <dbReference type="Proteomes" id="UP000324575"/>
    </source>
</evidence>
<evidence type="ECO:0000313" key="11">
    <source>
        <dbReference type="EMBL" id="KAA6303280.1"/>
    </source>
</evidence>
<reference evidence="11 13" key="1">
    <citation type="submission" date="2019-03" db="EMBL/GenBank/DDBJ databases">
        <title>Single cell metagenomics reveals metabolic interactions within the superorganism composed of flagellate Streblomastix strix and complex community of Bacteroidetes bacteria on its surface.</title>
        <authorList>
            <person name="Treitli S.C."/>
            <person name="Kolisko M."/>
            <person name="Husnik F."/>
            <person name="Keeling P."/>
            <person name="Hampl V."/>
        </authorList>
    </citation>
    <scope>NUCLEOTIDE SEQUENCE [LARGE SCALE GENOMIC DNA]</scope>
    <source>
        <strain evidence="11">St1</strain>
    </source>
</reference>
<proteinExistence type="inferred from homology"/>
<dbReference type="Proteomes" id="UP000324575">
    <property type="component" value="Unassembled WGS sequence"/>
</dbReference>
<keyword evidence="3" id="KW-0548">Nucleotidyltransferase</keyword>
<keyword evidence="2" id="KW-0808">Transferase</keyword>
<dbReference type="PANTHER" id="PTHR34047:SF8">
    <property type="entry name" value="PROTEIN YKFC"/>
    <property type="match status" value="1"/>
</dbReference>
<dbReference type="InterPro" id="IPR043502">
    <property type="entry name" value="DNA/RNA_pol_sf"/>
</dbReference>
<keyword evidence="7" id="KW-0051">Antiviral defense</keyword>
<dbReference type="EC" id="2.7.7.49" evidence="1"/>
<dbReference type="PRINTS" id="PR00866">
    <property type="entry name" value="RNADNAPOLMS"/>
</dbReference>
<evidence type="ECO:0000256" key="3">
    <source>
        <dbReference type="ARBA" id="ARBA00022695"/>
    </source>
</evidence>
<accession>A0A5M8P4Y6</accession>
<dbReference type="GO" id="GO:0003723">
    <property type="term" value="F:RNA binding"/>
    <property type="evidence" value="ECO:0007669"/>
    <property type="project" value="InterPro"/>
</dbReference>
<evidence type="ECO:0000256" key="4">
    <source>
        <dbReference type="ARBA" id="ARBA00022723"/>
    </source>
</evidence>
<dbReference type="InterPro" id="IPR051083">
    <property type="entry name" value="GrpII_Intron_Splice-Mob/Def"/>
</dbReference>
<dbReference type="InterPro" id="IPR030931">
    <property type="entry name" value="Group_II_RT_mat"/>
</dbReference>
<dbReference type="GO" id="GO:0051607">
    <property type="term" value="P:defense response to virus"/>
    <property type="evidence" value="ECO:0007669"/>
    <property type="project" value="UniProtKB-KW"/>
</dbReference>
<evidence type="ECO:0000256" key="1">
    <source>
        <dbReference type="ARBA" id="ARBA00012493"/>
    </source>
</evidence>
<protein>
    <recommendedName>
        <fullName evidence="1">RNA-directed DNA polymerase</fullName>
        <ecNumber evidence="1">2.7.7.49</ecNumber>
    </recommendedName>
</protein>
<name>A0A5M8P4Y6_9BACT</name>
<keyword evidence="6" id="KW-0695">RNA-directed DNA polymerase</keyword>
<evidence type="ECO:0000256" key="5">
    <source>
        <dbReference type="ARBA" id="ARBA00022842"/>
    </source>
</evidence>
<dbReference type="InterPro" id="IPR013597">
    <property type="entry name" value="Mat_intron_G2"/>
</dbReference>
<keyword evidence="5" id="KW-0460">Magnesium</keyword>
<dbReference type="EMBL" id="SNRX01000002">
    <property type="protein sequence ID" value="KAA6303367.1"/>
    <property type="molecule type" value="Genomic_DNA"/>
</dbReference>
<dbReference type="PROSITE" id="PS50878">
    <property type="entry name" value="RT_POL"/>
    <property type="match status" value="1"/>
</dbReference>